<name>A0A0F0CNM1_9BACT</name>
<keyword evidence="3" id="KW-1185">Reference proteome</keyword>
<organism evidence="2 3">
    <name type="scientific">Candidatus Omnitrophus magneticus</name>
    <dbReference type="NCBI Taxonomy" id="1609969"/>
    <lineage>
        <taxon>Bacteria</taxon>
        <taxon>Pseudomonadati</taxon>
        <taxon>Candidatus Omnitrophota</taxon>
        <taxon>Candidatus Omnitrophus</taxon>
    </lineage>
</organism>
<feature type="region of interest" description="Disordered" evidence="1">
    <location>
        <begin position="17"/>
        <end position="40"/>
    </location>
</feature>
<evidence type="ECO:0000313" key="3">
    <source>
        <dbReference type="Proteomes" id="UP000033428"/>
    </source>
</evidence>
<proteinExistence type="predicted"/>
<protein>
    <submittedName>
        <fullName evidence="2">Uncharacterized protein</fullName>
    </submittedName>
</protein>
<gene>
    <name evidence="2" type="ORF">OMAG_001158</name>
</gene>
<evidence type="ECO:0000256" key="1">
    <source>
        <dbReference type="SAM" id="MobiDB-lite"/>
    </source>
</evidence>
<evidence type="ECO:0000313" key="2">
    <source>
        <dbReference type="EMBL" id="KJJ84928.1"/>
    </source>
</evidence>
<reference evidence="2 3" key="1">
    <citation type="submission" date="2015-02" db="EMBL/GenBank/DDBJ databases">
        <title>Single-cell genomics of uncultivated deep-branching MTB reveals a conserved set of magnetosome genes.</title>
        <authorList>
            <person name="Kolinko S."/>
            <person name="Richter M."/>
            <person name="Glockner F.O."/>
            <person name="Brachmann A."/>
            <person name="Schuler D."/>
        </authorList>
    </citation>
    <scope>NUCLEOTIDE SEQUENCE [LARGE SCALE GENOMIC DNA]</scope>
    <source>
        <strain evidence="2">SKK-01</strain>
    </source>
</reference>
<comment type="caution">
    <text evidence="2">The sequence shown here is derived from an EMBL/GenBank/DDBJ whole genome shotgun (WGS) entry which is preliminary data.</text>
</comment>
<dbReference type="Proteomes" id="UP000033428">
    <property type="component" value="Unassembled WGS sequence"/>
</dbReference>
<sequence>MEGEDVEDNLEYFVDYEDSAAAADDDDDDDDDDDECNCSV</sequence>
<accession>A0A0F0CNM1</accession>
<dbReference type="EMBL" id="JYNY01000232">
    <property type="protein sequence ID" value="KJJ84928.1"/>
    <property type="molecule type" value="Genomic_DNA"/>
</dbReference>
<dbReference type="AlphaFoldDB" id="A0A0F0CNM1"/>